<dbReference type="EMBL" id="JABEND010000002">
    <property type="protein sequence ID" value="NNG34891.1"/>
    <property type="molecule type" value="Genomic_DNA"/>
</dbReference>
<evidence type="ECO:0000313" key="2">
    <source>
        <dbReference type="EMBL" id="NNG34891.1"/>
    </source>
</evidence>
<sequence length="104" mass="10238">MGLAAMLVLLTLGLQVTGAVIARHRAETAADLAALAGAGQLLLGPEAGCAAAAAIANQNGATVADCSWQDMDVLVTVQLPVHLGPVASSAVGRARAGPVQQPFG</sequence>
<accession>A0A849A782</accession>
<gene>
    <name evidence="2" type="ORF">HKD39_03990</name>
</gene>
<dbReference type="NCBIfam" id="TIGR03816">
    <property type="entry name" value="tadE_like_DECH"/>
    <property type="match status" value="1"/>
</dbReference>
<dbReference type="InterPro" id="IPR021202">
    <property type="entry name" value="Rv3654c-like"/>
</dbReference>
<name>A0A849A782_9ACTN</name>
<dbReference type="AlphaFoldDB" id="A0A849A782"/>
<feature type="domain" description="Putative Flp pilus-assembly TadG-like N-terminal" evidence="1">
    <location>
        <begin position="3"/>
        <end position="39"/>
    </location>
</feature>
<reference evidence="2 3" key="1">
    <citation type="submission" date="2020-05" db="EMBL/GenBank/DDBJ databases">
        <title>Nakamurella sp. DB0629 isolated from air conditioner.</title>
        <authorList>
            <person name="Kim D.H."/>
            <person name="Kim D.-U."/>
        </authorList>
    </citation>
    <scope>NUCLEOTIDE SEQUENCE [LARGE SCALE GENOMIC DNA]</scope>
    <source>
        <strain evidence="2 3">DB0629</strain>
    </source>
</reference>
<evidence type="ECO:0000259" key="1">
    <source>
        <dbReference type="Pfam" id="PF13400"/>
    </source>
</evidence>
<dbReference type="InterPro" id="IPR028087">
    <property type="entry name" value="Tad_N"/>
</dbReference>
<evidence type="ECO:0000313" key="3">
    <source>
        <dbReference type="Proteomes" id="UP000562984"/>
    </source>
</evidence>
<keyword evidence="3" id="KW-1185">Reference proteome</keyword>
<protein>
    <recommendedName>
        <fullName evidence="1">Putative Flp pilus-assembly TadG-like N-terminal domain-containing protein</fullName>
    </recommendedName>
</protein>
<dbReference type="Proteomes" id="UP000562984">
    <property type="component" value="Unassembled WGS sequence"/>
</dbReference>
<dbReference type="Pfam" id="PF13400">
    <property type="entry name" value="Tad"/>
    <property type="match status" value="1"/>
</dbReference>
<comment type="caution">
    <text evidence="2">The sequence shown here is derived from an EMBL/GenBank/DDBJ whole genome shotgun (WGS) entry which is preliminary data.</text>
</comment>
<organism evidence="2 3">
    <name type="scientific">Nakamurella aerolata</name>
    <dbReference type="NCBI Taxonomy" id="1656892"/>
    <lineage>
        <taxon>Bacteria</taxon>
        <taxon>Bacillati</taxon>
        <taxon>Actinomycetota</taxon>
        <taxon>Actinomycetes</taxon>
        <taxon>Nakamurellales</taxon>
        <taxon>Nakamurellaceae</taxon>
        <taxon>Nakamurella</taxon>
    </lineage>
</organism>
<proteinExistence type="predicted"/>